<keyword evidence="1" id="KW-0472">Membrane</keyword>
<dbReference type="Gene3D" id="2.60.40.3680">
    <property type="match status" value="2"/>
</dbReference>
<evidence type="ECO:0000313" key="3">
    <source>
        <dbReference type="Proteomes" id="UP000315343"/>
    </source>
</evidence>
<evidence type="ECO:0000256" key="1">
    <source>
        <dbReference type="SAM" id="Phobius"/>
    </source>
</evidence>
<dbReference type="OrthoDB" id="2959992at2"/>
<name>A0A562JB42_9FIRM</name>
<accession>A0A562JB42</accession>
<reference evidence="2 3" key="1">
    <citation type="submission" date="2019-07" db="EMBL/GenBank/DDBJ databases">
        <title>Genomic Encyclopedia of Type Strains, Phase I: the one thousand microbial genomes (KMG-I) project.</title>
        <authorList>
            <person name="Kyrpides N."/>
        </authorList>
    </citation>
    <scope>NUCLEOTIDE SEQUENCE [LARGE SCALE GENOMIC DNA]</scope>
    <source>
        <strain evidence="2 3">DSM 13558</strain>
    </source>
</reference>
<keyword evidence="1" id="KW-0812">Transmembrane</keyword>
<feature type="transmembrane region" description="Helical" evidence="1">
    <location>
        <begin position="435"/>
        <end position="458"/>
    </location>
</feature>
<comment type="caution">
    <text evidence="2">The sequence shown here is derived from an EMBL/GenBank/DDBJ whole genome shotgun (WGS) entry which is preliminary data.</text>
</comment>
<dbReference type="Proteomes" id="UP000315343">
    <property type="component" value="Unassembled WGS sequence"/>
</dbReference>
<keyword evidence="1" id="KW-1133">Transmembrane helix</keyword>
<evidence type="ECO:0000313" key="2">
    <source>
        <dbReference type="EMBL" id="TWH80418.1"/>
    </source>
</evidence>
<dbReference type="RefSeq" id="WP_145082284.1">
    <property type="nucleotide sequence ID" value="NZ_JBCFAR010000002.1"/>
</dbReference>
<protein>
    <submittedName>
        <fullName evidence="2">Uncharacterized protein</fullName>
    </submittedName>
</protein>
<proteinExistence type="predicted"/>
<gene>
    <name evidence="2" type="ORF">LY60_01680</name>
</gene>
<keyword evidence="3" id="KW-1185">Reference proteome</keyword>
<dbReference type="EMBL" id="VLKH01000004">
    <property type="protein sequence ID" value="TWH80418.1"/>
    <property type="molecule type" value="Genomic_DNA"/>
</dbReference>
<sequence>MKKFVYIAIILIISSFTMVFANSGPVYWQGYPSSDIMTVDKDSPIKVKREDLIFDFSDGNNDLHSVQANVTAQYEMTNPTDKTQSVQMAFPYIERLYNINYDNIKITANGKELPYEVYAGNVVNSYGNSFEEDKEKNYDFDKIVNTISNDIYDAKSFSVYGIGKLYSIEIKPTTEKGIDFTVDFTYDQDETKILTKNFNGFSLNGGKARITSGCFDTQIAEIYVLGEDINMDINGYVIGASNEETDLFTYEITEKEVDVRTYLFDSMKSYSFIDFEHISDIQLFNLYASALDKYFINNMGFCTVDDILAESGSVRVITLVYNVEFLPSQDQQVSVSYNTNGTMDKRNTSSPQYIFDYILNPAKNWNSFNNLNIKIITPQEAPYVIDSSIELNKEEGNIYTASLEKLPEDDLSFTLYSKEKVTLYDKIEGRINRSFGYFAPIVIGVIILFTIIISNIIVWKIKKSNHL</sequence>
<dbReference type="AlphaFoldDB" id="A0A562JB42"/>
<organism evidence="2 3">
    <name type="scientific">Sedimentibacter saalensis</name>
    <dbReference type="NCBI Taxonomy" id="130788"/>
    <lineage>
        <taxon>Bacteria</taxon>
        <taxon>Bacillati</taxon>
        <taxon>Bacillota</taxon>
        <taxon>Tissierellia</taxon>
        <taxon>Sedimentibacter</taxon>
    </lineage>
</organism>